<feature type="transmembrane region" description="Helical" evidence="1">
    <location>
        <begin position="160"/>
        <end position="180"/>
    </location>
</feature>
<dbReference type="eggNOG" id="ENOG502ZW2X">
    <property type="taxonomic scope" value="Bacteria"/>
</dbReference>
<evidence type="ECO:0000313" key="3">
    <source>
        <dbReference type="Proteomes" id="UP000001919"/>
    </source>
</evidence>
<dbReference type="EMBL" id="CP001643">
    <property type="protein sequence ID" value="ACU83960.1"/>
    <property type="molecule type" value="Genomic_DNA"/>
</dbReference>
<sequence>MEWIFSAVGGLARAVPEIGKLIVLGLLLALMLRIVWFMVGIWAPLHARPALRKVRGWFAPLGPLAQILLCVTTVLATALILRVPKAGPWASVMTEDHGAGLSRSMLAGAAALLVLLTFAGSRARWAEEDARDDGATYMGQVLATYRFLNSPWTSLTRQRAFQALVITLFVVPLLLTVVPAGPSIPWTALLAERAVSAEDLLTALWCAAFALVGSTLIMHLASSLRVSMPNTTFVQHQIRWDLEEESRADWNDLLRASAAKDPPLRILHEWTQHHLSAARALPIAERAGYLRATVCQGELLDIAERHLSRAVRKLERADRADPANPGVRVGGSLHTVWRTWPQALKVTRRRRRAGEIVDAFSRAHRALIDAFTDALTARTDDEDLLDGDTAATAELLSRGVVLSGQQIDAAHTKLTGIGASALAESLLTPSAGLPDRSFNQGRPWHDGAESPKVLTITATGFRDLARAAYYPWKRKDSPTSLGLPLTDLVEAAQQIQHHPTREYVLDEIVTDFLRGIVIGGSPVEDPGALEKIWTRGRENSAHRNERSTAEEPLAKLIERRAFSVLTHSVDLAPKAREHLLALLTGWRIPCALLHALLYARRSGRELSAVQLAPYATAMQSATPLSPEALDDLEANALEIIRDPDYNTSHFTSDAGVSWLVRSLGERLTPDLCIEFAGRRESFQILELRLLDLVQWHLVAGTGFGTSLDAHDPTLLEPAVRDSTAALWQFSRSWGTVHTRQARELRFWLCYAVGPEPEHETSSHYTWAVRTRLAGLNEH</sequence>
<feature type="transmembrane region" description="Helical" evidence="1">
    <location>
        <begin position="200"/>
        <end position="221"/>
    </location>
</feature>
<dbReference type="PATRIC" id="fig|446465.5.peg.76"/>
<keyword evidence="1" id="KW-0472">Membrane</keyword>
<feature type="transmembrane region" description="Helical" evidence="1">
    <location>
        <begin position="101"/>
        <end position="121"/>
    </location>
</feature>
<reference evidence="2 3" key="1">
    <citation type="journal article" date="2009" name="Stand. Genomic Sci.">
        <title>Complete genome sequence of Brachybacterium faecium type strain (Schefferle 6-10).</title>
        <authorList>
            <person name="Lapidus A."/>
            <person name="Pukall R."/>
            <person name="Labuttii K."/>
            <person name="Copeland A."/>
            <person name="Del Rio T.G."/>
            <person name="Nolan M."/>
            <person name="Chen F."/>
            <person name="Lucas S."/>
            <person name="Tice H."/>
            <person name="Cheng J.F."/>
            <person name="Bruce D."/>
            <person name="Goodwin L."/>
            <person name="Pitluck S."/>
            <person name="Rohde M."/>
            <person name="Goker M."/>
            <person name="Pati A."/>
            <person name="Ivanova N."/>
            <person name="Mavrommatis K."/>
            <person name="Chen A."/>
            <person name="Palaniappan K."/>
            <person name="D'haeseleer P."/>
            <person name="Chain P."/>
            <person name="Bristow J."/>
            <person name="Eisen J.A."/>
            <person name="Markowitz V."/>
            <person name="Hugenholtz P."/>
            <person name="Kyrpides N.C."/>
            <person name="Klenk H.P."/>
        </authorList>
    </citation>
    <scope>NUCLEOTIDE SEQUENCE [LARGE SCALE GENOMIC DNA]</scope>
    <source>
        <strain evidence="3">ATCC 43885 / DSM 4810 / JCM 11609 / LMG 19847 / NBRC 14762 / NCIMB 9860 / 6-10</strain>
    </source>
</reference>
<gene>
    <name evidence="2" type="ordered locus">Bfae_00780</name>
</gene>
<evidence type="ECO:0000256" key="1">
    <source>
        <dbReference type="SAM" id="Phobius"/>
    </source>
</evidence>
<dbReference type="HOGENOM" id="CLU_359710_0_0_11"/>
<keyword evidence="1" id="KW-0812">Transmembrane</keyword>
<dbReference type="KEGG" id="bfa:Bfae_00780"/>
<proteinExistence type="predicted"/>
<accession>C7MF60</accession>
<protein>
    <submittedName>
        <fullName evidence="2">Uncharacterized protein</fullName>
    </submittedName>
</protein>
<dbReference type="OrthoDB" id="112037at2"/>
<dbReference type="AlphaFoldDB" id="C7MF60"/>
<feature type="transmembrane region" description="Helical" evidence="1">
    <location>
        <begin position="57"/>
        <end position="81"/>
    </location>
</feature>
<keyword evidence="1" id="KW-1133">Transmembrane helix</keyword>
<feature type="transmembrane region" description="Helical" evidence="1">
    <location>
        <begin position="21"/>
        <end position="45"/>
    </location>
</feature>
<keyword evidence="3" id="KW-1185">Reference proteome</keyword>
<organism evidence="2 3">
    <name type="scientific">Brachybacterium faecium (strain ATCC 43885 / DSM 4810 / JCM 11609 / LMG 19847 / NBRC 14762 / NCIMB 9860 / 6-10)</name>
    <dbReference type="NCBI Taxonomy" id="446465"/>
    <lineage>
        <taxon>Bacteria</taxon>
        <taxon>Bacillati</taxon>
        <taxon>Actinomycetota</taxon>
        <taxon>Actinomycetes</taxon>
        <taxon>Micrococcales</taxon>
        <taxon>Dermabacteraceae</taxon>
        <taxon>Brachybacterium</taxon>
    </lineage>
</organism>
<evidence type="ECO:0000313" key="2">
    <source>
        <dbReference type="EMBL" id="ACU83960.1"/>
    </source>
</evidence>
<dbReference type="Proteomes" id="UP000001919">
    <property type="component" value="Chromosome"/>
</dbReference>
<name>C7MF60_BRAFD</name>